<keyword evidence="3" id="KW-0859">Xylose metabolism</keyword>
<keyword evidence="5" id="KW-1185">Reference proteome</keyword>
<dbReference type="InterPro" id="IPR036388">
    <property type="entry name" value="WH-like_DNA-bd_sf"/>
</dbReference>
<protein>
    <submittedName>
        <fullName evidence="4">ROK family protein</fullName>
    </submittedName>
</protein>
<dbReference type="InterPro" id="IPR043129">
    <property type="entry name" value="ATPase_NBD"/>
</dbReference>
<evidence type="ECO:0000313" key="5">
    <source>
        <dbReference type="Proteomes" id="UP000682134"/>
    </source>
</evidence>
<evidence type="ECO:0000256" key="3">
    <source>
        <dbReference type="ARBA" id="ARBA00022629"/>
    </source>
</evidence>
<dbReference type="GO" id="GO:0042732">
    <property type="term" value="P:D-xylose metabolic process"/>
    <property type="evidence" value="ECO:0007669"/>
    <property type="project" value="UniProtKB-KW"/>
</dbReference>
<evidence type="ECO:0000256" key="1">
    <source>
        <dbReference type="ARBA" id="ARBA00002486"/>
    </source>
</evidence>
<evidence type="ECO:0000256" key="2">
    <source>
        <dbReference type="ARBA" id="ARBA00006479"/>
    </source>
</evidence>
<reference evidence="4" key="1">
    <citation type="submission" date="2021-04" db="EMBL/GenBank/DDBJ databases">
        <title>Genome seq and assembly of Bacillus sp.</title>
        <authorList>
            <person name="Chhetri G."/>
        </authorList>
    </citation>
    <scope>NUCLEOTIDE SEQUENCE</scope>
    <source>
        <strain evidence="4">RG28</strain>
    </source>
</reference>
<dbReference type="InterPro" id="IPR000600">
    <property type="entry name" value="ROK"/>
</dbReference>
<proteinExistence type="inferred from homology"/>
<dbReference type="SUPFAM" id="SSF53067">
    <property type="entry name" value="Actin-like ATPase domain"/>
    <property type="match status" value="1"/>
</dbReference>
<name>A0A940NWM3_9BACI</name>
<dbReference type="AlphaFoldDB" id="A0A940NWM3"/>
<dbReference type="Pfam" id="PF00480">
    <property type="entry name" value="ROK"/>
    <property type="match status" value="1"/>
</dbReference>
<dbReference type="Gene3D" id="3.30.420.40">
    <property type="match status" value="2"/>
</dbReference>
<keyword evidence="3" id="KW-0119">Carbohydrate metabolism</keyword>
<dbReference type="EMBL" id="JAGIYQ010000010">
    <property type="protein sequence ID" value="MBP0726313.1"/>
    <property type="molecule type" value="Genomic_DNA"/>
</dbReference>
<gene>
    <name evidence="4" type="ORF">J5Y03_14220</name>
</gene>
<evidence type="ECO:0000313" key="4">
    <source>
        <dbReference type="EMBL" id="MBP0726313.1"/>
    </source>
</evidence>
<dbReference type="InterPro" id="IPR036390">
    <property type="entry name" value="WH_DNA-bd_sf"/>
</dbReference>
<organism evidence="4 5">
    <name type="scientific">Gottfriedia endophytica</name>
    <dbReference type="NCBI Taxonomy" id="2820819"/>
    <lineage>
        <taxon>Bacteria</taxon>
        <taxon>Bacillati</taxon>
        <taxon>Bacillota</taxon>
        <taxon>Bacilli</taxon>
        <taxon>Bacillales</taxon>
        <taxon>Bacillaceae</taxon>
        <taxon>Gottfriedia</taxon>
    </lineage>
</organism>
<comment type="similarity">
    <text evidence="2">Belongs to the ROK (NagC/XylR) family.</text>
</comment>
<dbReference type="Gene3D" id="1.10.10.10">
    <property type="entry name" value="Winged helix-like DNA-binding domain superfamily/Winged helix DNA-binding domain"/>
    <property type="match status" value="1"/>
</dbReference>
<comment type="function">
    <text evidence="1">Transcriptional repressor of xylose-utilizing enzymes.</text>
</comment>
<dbReference type="SUPFAM" id="SSF46785">
    <property type="entry name" value="Winged helix' DNA-binding domain"/>
    <property type="match status" value="1"/>
</dbReference>
<dbReference type="PANTHER" id="PTHR18964:SF149">
    <property type="entry name" value="BIFUNCTIONAL UDP-N-ACETYLGLUCOSAMINE 2-EPIMERASE_N-ACETYLMANNOSAMINE KINASE"/>
    <property type="match status" value="1"/>
</dbReference>
<sequence length="406" mass="45593">MLKQFVGLTSPKTKSLKLLYSLVRKLGPVRVNTLTELTGYKHVTCARLLDELVQEGLIYDSGIGESSGGRKPLMYVIKPDTYYLIGVEITSLYTTVLLLDLKLDIIGVEKLKMDLYCTGEYTLNFISQCVDELMLKHNIQSDKLLGIGIGVLDPIDQERGVIINPRLFPAVGWEDLNIVDYLKQKNNTHVFLDNGTNLAALAEYRNNYWKETDNLVFVSSDMGIRCGTIFQGRLISNKKEIDDAFGHTIVDIHGRRCSCGSYGCLQAYSSLPAIRDEVVRQMKRGNVSLLQERVNDVEDIDFHHILNALEEEDPLCLEVVKEAAYYFGIGLSNLIFLLRPNIVIFGGTLVPKPLFYEVASETAQNRMMHYPTNRVQISKSAAAYNVVAQGAGCMVLDYFTEELLPL</sequence>
<comment type="caution">
    <text evidence="4">The sequence shown here is derived from an EMBL/GenBank/DDBJ whole genome shotgun (WGS) entry which is preliminary data.</text>
</comment>
<dbReference type="Proteomes" id="UP000682134">
    <property type="component" value="Unassembled WGS sequence"/>
</dbReference>
<accession>A0A940NWM3</accession>
<dbReference type="PANTHER" id="PTHR18964">
    <property type="entry name" value="ROK (REPRESSOR, ORF, KINASE) FAMILY"/>
    <property type="match status" value="1"/>
</dbReference>